<feature type="domain" description="N-acetyltransferase" evidence="2">
    <location>
        <begin position="16"/>
        <end position="161"/>
    </location>
</feature>
<dbReference type="AlphaFoldDB" id="A0A1H8CGJ4"/>
<evidence type="ECO:0000256" key="1">
    <source>
        <dbReference type="SAM" id="MobiDB-lite"/>
    </source>
</evidence>
<dbReference type="PANTHER" id="PTHR41700:SF1">
    <property type="entry name" value="N-ACETYLTRANSFERASE DOMAIN-CONTAINING PROTEIN"/>
    <property type="match status" value="1"/>
</dbReference>
<feature type="region of interest" description="Disordered" evidence="1">
    <location>
        <begin position="203"/>
        <end position="222"/>
    </location>
</feature>
<gene>
    <name evidence="3" type="ORF">SAMN05660976_06405</name>
</gene>
<dbReference type="Pfam" id="PF00583">
    <property type="entry name" value="Acetyltransf_1"/>
    <property type="match status" value="1"/>
</dbReference>
<accession>A0A1H8CGJ4</accession>
<proteinExistence type="predicted"/>
<dbReference type="GO" id="GO:0016747">
    <property type="term" value="F:acyltransferase activity, transferring groups other than amino-acyl groups"/>
    <property type="evidence" value="ECO:0007669"/>
    <property type="project" value="InterPro"/>
</dbReference>
<dbReference type="PROSITE" id="PS51186">
    <property type="entry name" value="GNAT"/>
    <property type="match status" value="1"/>
</dbReference>
<evidence type="ECO:0000259" key="2">
    <source>
        <dbReference type="PROSITE" id="PS51186"/>
    </source>
</evidence>
<dbReference type="CDD" id="cd04301">
    <property type="entry name" value="NAT_SF"/>
    <property type="match status" value="1"/>
</dbReference>
<keyword evidence="4" id="KW-1185">Reference proteome</keyword>
<evidence type="ECO:0000313" key="4">
    <source>
        <dbReference type="Proteomes" id="UP000198953"/>
    </source>
</evidence>
<dbReference type="Gene3D" id="3.40.630.30">
    <property type="match status" value="1"/>
</dbReference>
<dbReference type="Proteomes" id="UP000198953">
    <property type="component" value="Unassembled WGS sequence"/>
</dbReference>
<dbReference type="STRING" id="46177.SAMN05660976_06405"/>
<protein>
    <submittedName>
        <fullName evidence="3">Predicted acetyltransferase, GNAT superfamily</fullName>
    </submittedName>
</protein>
<dbReference type="OrthoDB" id="9797990at2"/>
<dbReference type="InterPro" id="IPR000182">
    <property type="entry name" value="GNAT_dom"/>
</dbReference>
<dbReference type="InterPro" id="IPR038764">
    <property type="entry name" value="GNAT_N_AcTrfase_prd"/>
</dbReference>
<organism evidence="3 4">
    <name type="scientific">Nonomuraea pusilla</name>
    <dbReference type="NCBI Taxonomy" id="46177"/>
    <lineage>
        <taxon>Bacteria</taxon>
        <taxon>Bacillati</taxon>
        <taxon>Actinomycetota</taxon>
        <taxon>Actinomycetes</taxon>
        <taxon>Streptosporangiales</taxon>
        <taxon>Streptosporangiaceae</taxon>
        <taxon>Nonomuraea</taxon>
    </lineage>
</organism>
<reference evidence="3 4" key="1">
    <citation type="submission" date="2016-10" db="EMBL/GenBank/DDBJ databases">
        <authorList>
            <person name="de Groot N.N."/>
        </authorList>
    </citation>
    <scope>NUCLEOTIDE SEQUENCE [LARGE SCALE GENOMIC DNA]</scope>
    <source>
        <strain evidence="3 4">DSM 43357</strain>
    </source>
</reference>
<dbReference type="PANTHER" id="PTHR41700">
    <property type="entry name" value="GCN5-RELATED N-ACETYLTRANSFERASE"/>
    <property type="match status" value="1"/>
</dbReference>
<dbReference type="SUPFAM" id="SSF55729">
    <property type="entry name" value="Acyl-CoA N-acyltransferases (Nat)"/>
    <property type="match status" value="1"/>
</dbReference>
<name>A0A1H8CGJ4_9ACTN</name>
<dbReference type="EMBL" id="FOBF01000019">
    <property type="protein sequence ID" value="SEM94126.1"/>
    <property type="molecule type" value="Genomic_DNA"/>
</dbReference>
<dbReference type="InterPro" id="IPR016181">
    <property type="entry name" value="Acyl_CoA_acyltransferase"/>
</dbReference>
<sequence>MLSPMAELLTTAPAEVRVRTLHGTPELQRAAGLLREVWATQPGDDPPIALDMLCALAHSGCYVAGAYLDDELAGVAAGFLAADRSLHSHIAGVAPGARGRGVGRALKEHQRAWAGERGLASVSWTFDPLVRRNAFFNLARLGARVSAYLPDFYGPMSDGLNDGGPSDRLLVTWPVAAPPPEEPSDQPPHRTIVDESGAVREPEGAGLLRCATPPDIEGLRSSDPAAARRWRAALHDGLGGALGHGYHVTGFTRSGWYLLARGGAR</sequence>
<keyword evidence="3" id="KW-0808">Transferase</keyword>
<evidence type="ECO:0000313" key="3">
    <source>
        <dbReference type="EMBL" id="SEM94126.1"/>
    </source>
</evidence>